<dbReference type="AlphaFoldDB" id="A0A410PYN2"/>
<dbReference type="InterPro" id="IPR036390">
    <property type="entry name" value="WH_DNA-bd_sf"/>
</dbReference>
<dbReference type="InterPro" id="IPR011991">
    <property type="entry name" value="ArsR-like_HTH"/>
</dbReference>
<dbReference type="PANTHER" id="PTHR33154:SF33">
    <property type="entry name" value="TRANSCRIPTIONAL REPRESSOR SDPR"/>
    <property type="match status" value="1"/>
</dbReference>
<dbReference type="CDD" id="cd00090">
    <property type="entry name" value="HTH_ARSR"/>
    <property type="match status" value="1"/>
</dbReference>
<accession>A0A410PYN2</accession>
<sequence length="122" mass="14329">MCIVNRQYTRRIIMRLRKESDYMQEEEIVLVAQVSDALAHPARIKIYQYIMQCNKERTPVCNKDVVAAFDYSQATISQHIKKLVQAELVQSQSKDKYSYYYANIGILMKYLNATKKFSTFQA</sequence>
<dbReference type="Proteomes" id="UP000287601">
    <property type="component" value="Chromosome"/>
</dbReference>
<dbReference type="EMBL" id="CP035281">
    <property type="protein sequence ID" value="QAT43994.1"/>
    <property type="molecule type" value="Genomic_DNA"/>
</dbReference>
<dbReference type="KEGG" id="amij:EQM06_12610"/>
<evidence type="ECO:0000313" key="6">
    <source>
        <dbReference type="Proteomes" id="UP000287601"/>
    </source>
</evidence>
<evidence type="ECO:0000256" key="1">
    <source>
        <dbReference type="ARBA" id="ARBA00023015"/>
    </source>
</evidence>
<dbReference type="SMART" id="SM00418">
    <property type="entry name" value="HTH_ARSR"/>
    <property type="match status" value="1"/>
</dbReference>
<dbReference type="InterPro" id="IPR036388">
    <property type="entry name" value="WH-like_DNA-bd_sf"/>
</dbReference>
<keyword evidence="6" id="KW-1185">Reference proteome</keyword>
<evidence type="ECO:0000313" key="5">
    <source>
        <dbReference type="EMBL" id="QAT43994.1"/>
    </source>
</evidence>
<reference evidence="5 6" key="1">
    <citation type="submission" date="2019-01" db="EMBL/GenBank/DDBJ databases">
        <title>Draft genomes of a novel of Aminipila strains.</title>
        <authorList>
            <person name="Ma S."/>
        </authorList>
    </citation>
    <scope>NUCLEOTIDE SEQUENCE [LARGE SCALE GENOMIC DNA]</scope>
    <source>
        <strain evidence="6">JN-39</strain>
    </source>
</reference>
<keyword evidence="2" id="KW-0238">DNA-binding</keyword>
<gene>
    <name evidence="5" type="ORF">EQM06_12610</name>
</gene>
<dbReference type="SUPFAM" id="SSF46785">
    <property type="entry name" value="Winged helix' DNA-binding domain"/>
    <property type="match status" value="1"/>
</dbReference>
<keyword evidence="1" id="KW-0805">Transcription regulation</keyword>
<dbReference type="Pfam" id="PF12840">
    <property type="entry name" value="HTH_20"/>
    <property type="match status" value="1"/>
</dbReference>
<dbReference type="GO" id="GO:0003677">
    <property type="term" value="F:DNA binding"/>
    <property type="evidence" value="ECO:0007669"/>
    <property type="project" value="UniProtKB-KW"/>
</dbReference>
<dbReference type="PANTHER" id="PTHR33154">
    <property type="entry name" value="TRANSCRIPTIONAL REGULATOR, ARSR FAMILY"/>
    <property type="match status" value="1"/>
</dbReference>
<dbReference type="Gene3D" id="1.10.10.10">
    <property type="entry name" value="Winged helix-like DNA-binding domain superfamily/Winged helix DNA-binding domain"/>
    <property type="match status" value="1"/>
</dbReference>
<evidence type="ECO:0000259" key="4">
    <source>
        <dbReference type="PROSITE" id="PS50987"/>
    </source>
</evidence>
<dbReference type="GO" id="GO:0003700">
    <property type="term" value="F:DNA-binding transcription factor activity"/>
    <property type="evidence" value="ECO:0007669"/>
    <property type="project" value="InterPro"/>
</dbReference>
<dbReference type="PROSITE" id="PS50987">
    <property type="entry name" value="HTH_ARSR_2"/>
    <property type="match status" value="1"/>
</dbReference>
<organism evidence="5 6">
    <name type="scientific">Aminipila luticellarii</name>
    <dbReference type="NCBI Taxonomy" id="2507160"/>
    <lineage>
        <taxon>Bacteria</taxon>
        <taxon>Bacillati</taxon>
        <taxon>Bacillota</taxon>
        <taxon>Clostridia</taxon>
        <taxon>Peptostreptococcales</taxon>
        <taxon>Anaerovoracaceae</taxon>
        <taxon>Aminipila</taxon>
    </lineage>
</organism>
<dbReference type="PRINTS" id="PR00778">
    <property type="entry name" value="HTHARSR"/>
</dbReference>
<dbReference type="InterPro" id="IPR051081">
    <property type="entry name" value="HTH_MetalResp_TranReg"/>
</dbReference>
<protein>
    <submittedName>
        <fullName evidence="5">ArsR family transcriptional regulator</fullName>
    </submittedName>
</protein>
<feature type="domain" description="HTH arsR-type" evidence="4">
    <location>
        <begin position="23"/>
        <end position="122"/>
    </location>
</feature>
<name>A0A410PYN2_9FIRM</name>
<keyword evidence="3" id="KW-0804">Transcription</keyword>
<evidence type="ECO:0000256" key="3">
    <source>
        <dbReference type="ARBA" id="ARBA00023163"/>
    </source>
</evidence>
<dbReference type="InterPro" id="IPR001845">
    <property type="entry name" value="HTH_ArsR_DNA-bd_dom"/>
</dbReference>
<dbReference type="OrthoDB" id="9798835at2"/>
<proteinExistence type="predicted"/>
<evidence type="ECO:0000256" key="2">
    <source>
        <dbReference type="ARBA" id="ARBA00023125"/>
    </source>
</evidence>